<evidence type="ECO:0000256" key="6">
    <source>
        <dbReference type="SAM" id="Phobius"/>
    </source>
</evidence>
<comment type="caution">
    <text evidence="7">The sequence shown here is derived from an EMBL/GenBank/DDBJ whole genome shotgun (WGS) entry which is preliminary data.</text>
</comment>
<feature type="transmembrane region" description="Helical" evidence="6">
    <location>
        <begin position="67"/>
        <end position="89"/>
    </location>
</feature>
<dbReference type="EMBL" id="BQFW01000008">
    <property type="protein sequence ID" value="GJJ73558.1"/>
    <property type="molecule type" value="Genomic_DNA"/>
</dbReference>
<protein>
    <submittedName>
        <fullName evidence="7">Uncharacterized protein</fullName>
    </submittedName>
</protein>
<name>A0A9P3HBS3_9FUNG</name>
<keyword evidence="3 6" id="KW-1133">Transmembrane helix</keyword>
<keyword evidence="2 6" id="KW-0812">Transmembrane</keyword>
<reference evidence="7" key="1">
    <citation type="submission" date="2021-11" db="EMBL/GenBank/DDBJ databases">
        <authorList>
            <person name="Herlambang A."/>
            <person name="Guo Y."/>
            <person name="Takashima Y."/>
            <person name="Nishizawa T."/>
        </authorList>
    </citation>
    <scope>NUCLEOTIDE SEQUENCE</scope>
    <source>
        <strain evidence="7">E1425</strain>
    </source>
</reference>
<dbReference type="AlphaFoldDB" id="A0A9P3HBS3"/>
<evidence type="ECO:0000256" key="2">
    <source>
        <dbReference type="ARBA" id="ARBA00022692"/>
    </source>
</evidence>
<proteinExistence type="inferred from homology"/>
<comment type="similarity">
    <text evidence="5">Belongs to the TMEM179 family.</text>
</comment>
<comment type="subcellular location">
    <subcellularLocation>
        <location evidence="1">Membrane</location>
        <topology evidence="1">Multi-pass membrane protein</topology>
    </subcellularLocation>
</comment>
<accession>A0A9P3HBS3</accession>
<sequence>MFSSPPRVRLWTQTVFFLIVFLLTLVIMGTIGVNGSISFENLEKGCLLYITIDDKDVPHYKNAYCHFPIVAAAVICLFTLVFMALGIMVLRRKEEYAPRNVSISLLAASLFLTLFSFAITGEIGIGLKKGCESILPNLSLALCRSSNNFSSLYVAQVCSGLMGGVWLFILVLEWFNFKSRPSRLA</sequence>
<keyword evidence="4 6" id="KW-0472">Membrane</keyword>
<gene>
    <name evidence="7" type="ORF">EMPS_05916</name>
</gene>
<reference evidence="7" key="2">
    <citation type="journal article" date="2022" name="Microbiol. Resour. Announc.">
        <title>Whole-Genome Sequence of Entomortierella parvispora E1425, a Mucoromycotan Fungus Associated with Burkholderiaceae-Related Endosymbiotic Bacteria.</title>
        <authorList>
            <person name="Herlambang A."/>
            <person name="Guo Y."/>
            <person name="Takashima Y."/>
            <person name="Narisawa K."/>
            <person name="Ohta H."/>
            <person name="Nishizawa T."/>
        </authorList>
    </citation>
    <scope>NUCLEOTIDE SEQUENCE</scope>
    <source>
        <strain evidence="7">E1425</strain>
    </source>
</reference>
<evidence type="ECO:0000256" key="5">
    <source>
        <dbReference type="ARBA" id="ARBA00093776"/>
    </source>
</evidence>
<feature type="transmembrane region" description="Helical" evidence="6">
    <location>
        <begin position="153"/>
        <end position="175"/>
    </location>
</feature>
<feature type="transmembrane region" description="Helical" evidence="6">
    <location>
        <begin position="101"/>
        <end position="119"/>
    </location>
</feature>
<dbReference type="Proteomes" id="UP000827284">
    <property type="component" value="Unassembled WGS sequence"/>
</dbReference>
<evidence type="ECO:0000256" key="3">
    <source>
        <dbReference type="ARBA" id="ARBA00022989"/>
    </source>
</evidence>
<evidence type="ECO:0000313" key="7">
    <source>
        <dbReference type="EMBL" id="GJJ73558.1"/>
    </source>
</evidence>
<dbReference type="OrthoDB" id="2421160at2759"/>
<evidence type="ECO:0000256" key="1">
    <source>
        <dbReference type="ARBA" id="ARBA00004141"/>
    </source>
</evidence>
<evidence type="ECO:0000313" key="8">
    <source>
        <dbReference type="Proteomes" id="UP000827284"/>
    </source>
</evidence>
<evidence type="ECO:0000256" key="4">
    <source>
        <dbReference type="ARBA" id="ARBA00023136"/>
    </source>
</evidence>
<dbReference type="Pfam" id="PF26158">
    <property type="entry name" value="Claudin_TMEM179-179B"/>
    <property type="match status" value="1"/>
</dbReference>
<dbReference type="InterPro" id="IPR059010">
    <property type="entry name" value="TMEM179-179B"/>
</dbReference>
<feature type="transmembrane region" description="Helical" evidence="6">
    <location>
        <begin position="12"/>
        <end position="33"/>
    </location>
</feature>
<keyword evidence="8" id="KW-1185">Reference proteome</keyword>
<organism evidence="7 8">
    <name type="scientific">Entomortierella parvispora</name>
    <dbReference type="NCBI Taxonomy" id="205924"/>
    <lineage>
        <taxon>Eukaryota</taxon>
        <taxon>Fungi</taxon>
        <taxon>Fungi incertae sedis</taxon>
        <taxon>Mucoromycota</taxon>
        <taxon>Mortierellomycotina</taxon>
        <taxon>Mortierellomycetes</taxon>
        <taxon>Mortierellales</taxon>
        <taxon>Mortierellaceae</taxon>
        <taxon>Entomortierella</taxon>
    </lineage>
</organism>